<dbReference type="Pfam" id="PF04290">
    <property type="entry name" value="DctQ"/>
    <property type="match status" value="1"/>
</dbReference>
<name>A0A2U2BFB8_ALCFA</name>
<keyword evidence="2 9" id="KW-0813">Transport</keyword>
<evidence type="ECO:0000256" key="5">
    <source>
        <dbReference type="ARBA" id="ARBA00022692"/>
    </source>
</evidence>
<reference evidence="11 12" key="1">
    <citation type="submission" date="2018-05" db="EMBL/GenBank/DDBJ databases">
        <title>Genome Sequence of an Efficient Indole-Degrading Bacterium, Alcaligenes sp.YBY.</title>
        <authorList>
            <person name="Yang B."/>
        </authorList>
    </citation>
    <scope>NUCLEOTIDE SEQUENCE [LARGE SCALE GENOMIC DNA]</scope>
    <source>
        <strain evidence="11 12">YBY</strain>
    </source>
</reference>
<comment type="subunit">
    <text evidence="9">The complex comprises the extracytoplasmic solute receptor protein and the two transmembrane proteins.</text>
</comment>
<feature type="transmembrane region" description="Helical" evidence="9">
    <location>
        <begin position="47"/>
        <end position="72"/>
    </location>
</feature>
<feature type="transmembrane region" description="Helical" evidence="9">
    <location>
        <begin position="139"/>
        <end position="162"/>
    </location>
</feature>
<proteinExistence type="inferred from homology"/>
<organism evidence="11 12">
    <name type="scientific">Alcaligenes faecalis</name>
    <dbReference type="NCBI Taxonomy" id="511"/>
    <lineage>
        <taxon>Bacteria</taxon>
        <taxon>Pseudomonadati</taxon>
        <taxon>Pseudomonadota</taxon>
        <taxon>Betaproteobacteria</taxon>
        <taxon>Burkholderiales</taxon>
        <taxon>Alcaligenaceae</taxon>
        <taxon>Alcaligenes</taxon>
    </lineage>
</organism>
<evidence type="ECO:0000256" key="6">
    <source>
        <dbReference type="ARBA" id="ARBA00022989"/>
    </source>
</evidence>
<evidence type="ECO:0000256" key="8">
    <source>
        <dbReference type="ARBA" id="ARBA00038436"/>
    </source>
</evidence>
<dbReference type="GO" id="GO:0005886">
    <property type="term" value="C:plasma membrane"/>
    <property type="evidence" value="ECO:0007669"/>
    <property type="project" value="UniProtKB-SubCell"/>
</dbReference>
<keyword evidence="6 9" id="KW-1133">Transmembrane helix</keyword>
<dbReference type="InterPro" id="IPR007387">
    <property type="entry name" value="TRAP_DctQ"/>
</dbReference>
<feature type="transmembrane region" description="Helical" evidence="9">
    <location>
        <begin position="101"/>
        <end position="119"/>
    </location>
</feature>
<reference evidence="11 12" key="2">
    <citation type="submission" date="2018-05" db="EMBL/GenBank/DDBJ databases">
        <authorList>
            <person name="Lanie J.A."/>
            <person name="Ng W.-L."/>
            <person name="Kazmierczak K.M."/>
            <person name="Andrzejewski T.M."/>
            <person name="Davidsen T.M."/>
            <person name="Wayne K.J."/>
            <person name="Tettelin H."/>
            <person name="Glass J.I."/>
            <person name="Rusch D."/>
            <person name="Podicherti R."/>
            <person name="Tsui H.-C.T."/>
            <person name="Winkler M.E."/>
        </authorList>
    </citation>
    <scope>NUCLEOTIDE SEQUENCE [LARGE SCALE GENOMIC DNA]</scope>
    <source>
        <strain evidence="11 12">YBY</strain>
    </source>
</reference>
<gene>
    <name evidence="11" type="ORF">DF183_18270</name>
</gene>
<keyword evidence="7 9" id="KW-0472">Membrane</keyword>
<dbReference type="AlphaFoldDB" id="A0A2U2BFB8"/>
<keyword evidence="3" id="KW-1003">Cell membrane</keyword>
<dbReference type="Proteomes" id="UP000245216">
    <property type="component" value="Unassembled WGS sequence"/>
</dbReference>
<evidence type="ECO:0000256" key="4">
    <source>
        <dbReference type="ARBA" id="ARBA00022519"/>
    </source>
</evidence>
<evidence type="ECO:0000256" key="1">
    <source>
        <dbReference type="ARBA" id="ARBA00004429"/>
    </source>
</evidence>
<keyword evidence="4 9" id="KW-0997">Cell inner membrane</keyword>
<evidence type="ECO:0000256" key="2">
    <source>
        <dbReference type="ARBA" id="ARBA00022448"/>
    </source>
</evidence>
<feature type="transmembrane region" description="Helical" evidence="9">
    <location>
        <begin position="22"/>
        <end position="41"/>
    </location>
</feature>
<dbReference type="PANTHER" id="PTHR35011">
    <property type="entry name" value="2,3-DIKETO-L-GULONATE TRAP TRANSPORTER SMALL PERMEASE PROTEIN YIAM"/>
    <property type="match status" value="1"/>
</dbReference>
<dbReference type="GO" id="GO:0022857">
    <property type="term" value="F:transmembrane transporter activity"/>
    <property type="evidence" value="ECO:0007669"/>
    <property type="project" value="UniProtKB-UniRule"/>
</dbReference>
<comment type="similarity">
    <text evidence="8 9">Belongs to the TRAP transporter small permease family.</text>
</comment>
<evidence type="ECO:0000259" key="10">
    <source>
        <dbReference type="Pfam" id="PF04290"/>
    </source>
</evidence>
<dbReference type="RefSeq" id="WP_109089837.1">
    <property type="nucleotide sequence ID" value="NZ_CAXOJJ010000035.1"/>
</dbReference>
<dbReference type="InterPro" id="IPR055348">
    <property type="entry name" value="DctQ"/>
</dbReference>
<evidence type="ECO:0000313" key="12">
    <source>
        <dbReference type="Proteomes" id="UP000245216"/>
    </source>
</evidence>
<evidence type="ECO:0000256" key="7">
    <source>
        <dbReference type="ARBA" id="ARBA00023136"/>
    </source>
</evidence>
<feature type="domain" description="Tripartite ATP-independent periplasmic transporters DctQ component" evidence="10">
    <location>
        <begin position="35"/>
        <end position="163"/>
    </location>
</feature>
<dbReference type="EMBL" id="QEXO01000005">
    <property type="protein sequence ID" value="PWE12713.1"/>
    <property type="molecule type" value="Genomic_DNA"/>
</dbReference>
<evidence type="ECO:0000256" key="9">
    <source>
        <dbReference type="RuleBase" id="RU369079"/>
    </source>
</evidence>
<comment type="subcellular location">
    <subcellularLocation>
        <location evidence="1 9">Cell inner membrane</location>
        <topology evidence="1 9">Multi-pass membrane protein</topology>
    </subcellularLocation>
</comment>
<dbReference type="GO" id="GO:0015740">
    <property type="term" value="P:C4-dicarboxylate transport"/>
    <property type="evidence" value="ECO:0007669"/>
    <property type="project" value="TreeGrafter"/>
</dbReference>
<evidence type="ECO:0000313" key="11">
    <source>
        <dbReference type="EMBL" id="PWE12713.1"/>
    </source>
</evidence>
<evidence type="ECO:0000256" key="3">
    <source>
        <dbReference type="ARBA" id="ARBA00022475"/>
    </source>
</evidence>
<comment type="function">
    <text evidence="9">Part of the tripartite ATP-independent periplasmic (TRAP) transport system.</text>
</comment>
<dbReference type="STRING" id="511.UZ73_10330"/>
<dbReference type="PANTHER" id="PTHR35011:SF10">
    <property type="entry name" value="TRAP TRANSPORTER SMALL PERMEASE PROTEIN"/>
    <property type="match status" value="1"/>
</dbReference>
<protein>
    <recommendedName>
        <fullName evidence="9">TRAP transporter small permease protein</fullName>
    </recommendedName>
</protein>
<comment type="caution">
    <text evidence="11">The sequence shown here is derived from an EMBL/GenBank/DDBJ whole genome shotgun (WGS) entry which is preliminary data.</text>
</comment>
<accession>A0A2U2BFB8</accession>
<sequence>MNDDLPGMELVRSRGVVRVVETILDAACVVILILMTGITTVDVIGRYVFHAPLLGAYEASELLLGVLIFAALPRVTWHQQHLTVSLIDAWLGPVARRIQQFVINVVSTVMLAVLTVYLWSHANELADYGDMSNALQVPIAPFAYIIATMTGIATLASLFKIFSSPRR</sequence>
<keyword evidence="5 9" id="KW-0812">Transmembrane</keyword>